<dbReference type="PANTHER" id="PTHR12150:SF13">
    <property type="entry name" value="METHYLTRANSFERASE C9ORF114-RELATED"/>
    <property type="match status" value="1"/>
</dbReference>
<proteinExistence type="inferred from homology"/>
<dbReference type="InterPro" id="IPR003750">
    <property type="entry name" value="Put_MeTrfase-C9orf114-like"/>
</dbReference>
<comment type="similarity">
    <text evidence="1">Belongs to the class IV-like SAM-binding methyltransferase superfamily.</text>
</comment>
<gene>
    <name evidence="3" type="ORF">EJ04DRAFT_486214</name>
</gene>
<accession>A0A9P4V3D5</accession>
<comment type="caution">
    <text evidence="3">The sequence shown here is derived from an EMBL/GenBank/DDBJ whole genome shotgun (WGS) entry which is preliminary data.</text>
</comment>
<dbReference type="SUPFAM" id="SSF50249">
    <property type="entry name" value="Nucleic acid-binding proteins"/>
    <property type="match status" value="1"/>
</dbReference>
<dbReference type="InterPro" id="IPR012340">
    <property type="entry name" value="NA-bd_OB-fold"/>
</dbReference>
<sequence>MAEKDRKSKKRKLLAVVVQQNSKHDHADTDADAIADVEAQIQSEATAGHRKSLPKRSQRGNMDTSQHEAENELAQAKRPGLKNSKAPAEQSSNTIDLESQSELNTSKPSAVFKPTKGRSWTLSIALPGSIINNTKSFPEKTYLAGRIARAAAVFAVDEVIIFDDAPTEIPSYLKPKVPRRDITQKSKAELLRDVAPEDEPWQNPDQFLYHLLSFLETPPNLRETLFRVHPNLAKAGQLPSMDMPHHMRSHEWRQYREGITIASPEPEKRKNKKLNPMEDEAECTFVDAGLAYPVKIPHSIPEETRVTLKFANPDAPPSWPTLSRADVDSLDVQAMSPAAPREEAGYYWGYLTRRAESLSVVYQDCPFEAGYDLTIGTSERGAELSSILPGPVTSKSKDKTAKAGKLPDRFNHLLLVFGGVGGLEPAIVGDPQLKEHLTKDTAGEAFDMWVNLVPNQGSRTIRTEEAVWLGLMGIWDYVQEHGMR</sequence>
<dbReference type="AlphaFoldDB" id="A0A9P4V3D5"/>
<dbReference type="InterPro" id="IPR029028">
    <property type="entry name" value="Alpha/beta_knot_MTases"/>
</dbReference>
<evidence type="ECO:0000313" key="4">
    <source>
        <dbReference type="Proteomes" id="UP000799444"/>
    </source>
</evidence>
<dbReference type="Pfam" id="PF02598">
    <property type="entry name" value="Methyltrn_RNA_3"/>
    <property type="match status" value="1"/>
</dbReference>
<evidence type="ECO:0000256" key="2">
    <source>
        <dbReference type="SAM" id="MobiDB-lite"/>
    </source>
</evidence>
<reference evidence="3" key="1">
    <citation type="journal article" date="2020" name="Stud. Mycol.">
        <title>101 Dothideomycetes genomes: a test case for predicting lifestyles and emergence of pathogens.</title>
        <authorList>
            <person name="Haridas S."/>
            <person name="Albert R."/>
            <person name="Binder M."/>
            <person name="Bloem J."/>
            <person name="Labutti K."/>
            <person name="Salamov A."/>
            <person name="Andreopoulos B."/>
            <person name="Baker S."/>
            <person name="Barry K."/>
            <person name="Bills G."/>
            <person name="Bluhm B."/>
            <person name="Cannon C."/>
            <person name="Castanera R."/>
            <person name="Culley D."/>
            <person name="Daum C."/>
            <person name="Ezra D."/>
            <person name="Gonzalez J."/>
            <person name="Henrissat B."/>
            <person name="Kuo A."/>
            <person name="Liang C."/>
            <person name="Lipzen A."/>
            <person name="Lutzoni F."/>
            <person name="Magnuson J."/>
            <person name="Mondo S."/>
            <person name="Nolan M."/>
            <person name="Ohm R."/>
            <person name="Pangilinan J."/>
            <person name="Park H.-J."/>
            <person name="Ramirez L."/>
            <person name="Alfaro M."/>
            <person name="Sun H."/>
            <person name="Tritt A."/>
            <person name="Yoshinaga Y."/>
            <person name="Zwiers L.-H."/>
            <person name="Turgeon B."/>
            <person name="Goodwin S."/>
            <person name="Spatafora J."/>
            <person name="Crous P."/>
            <person name="Grigoriev I."/>
        </authorList>
    </citation>
    <scope>NUCLEOTIDE SEQUENCE</scope>
    <source>
        <strain evidence="3">CBS 125425</strain>
    </source>
</reference>
<dbReference type="OrthoDB" id="361029at2759"/>
<feature type="compositionally biased region" description="Basic residues" evidence="2">
    <location>
        <begin position="48"/>
        <end position="58"/>
    </location>
</feature>
<dbReference type="Proteomes" id="UP000799444">
    <property type="component" value="Unassembled WGS sequence"/>
</dbReference>
<name>A0A9P4V3D5_9PLEO</name>
<evidence type="ECO:0000313" key="3">
    <source>
        <dbReference type="EMBL" id="KAF2738387.1"/>
    </source>
</evidence>
<keyword evidence="4" id="KW-1185">Reference proteome</keyword>
<dbReference type="PANTHER" id="PTHR12150">
    <property type="entry name" value="CLASS IV SAM-BINDING METHYLTRANSFERASE-RELATED"/>
    <property type="match status" value="1"/>
</dbReference>
<dbReference type="Gene3D" id="3.40.1280.10">
    <property type="match status" value="2"/>
</dbReference>
<protein>
    <submittedName>
        <fullName evidence="3">Deoxyribose-phosphate aldolase 2</fullName>
    </submittedName>
</protein>
<feature type="region of interest" description="Disordered" evidence="2">
    <location>
        <begin position="1"/>
        <end position="112"/>
    </location>
</feature>
<dbReference type="EMBL" id="ML996109">
    <property type="protein sequence ID" value="KAF2738387.1"/>
    <property type="molecule type" value="Genomic_DNA"/>
</dbReference>
<dbReference type="SUPFAM" id="SSF75217">
    <property type="entry name" value="alpha/beta knot"/>
    <property type="match status" value="1"/>
</dbReference>
<organism evidence="3 4">
    <name type="scientific">Polyplosphaeria fusca</name>
    <dbReference type="NCBI Taxonomy" id="682080"/>
    <lineage>
        <taxon>Eukaryota</taxon>
        <taxon>Fungi</taxon>
        <taxon>Dikarya</taxon>
        <taxon>Ascomycota</taxon>
        <taxon>Pezizomycotina</taxon>
        <taxon>Dothideomycetes</taxon>
        <taxon>Pleosporomycetidae</taxon>
        <taxon>Pleosporales</taxon>
        <taxon>Tetraplosphaeriaceae</taxon>
        <taxon>Polyplosphaeria</taxon>
    </lineage>
</organism>
<dbReference type="InterPro" id="IPR029026">
    <property type="entry name" value="tRNA_m1G_MTases_N"/>
</dbReference>
<feature type="compositionally biased region" description="Polar residues" evidence="2">
    <location>
        <begin position="89"/>
        <end position="108"/>
    </location>
</feature>
<evidence type="ECO:0000256" key="1">
    <source>
        <dbReference type="ARBA" id="ARBA00009841"/>
    </source>
</evidence>
<dbReference type="CDD" id="cd18086">
    <property type="entry name" value="HsC9orf114-like"/>
    <property type="match status" value="1"/>
</dbReference>